<feature type="domain" description="Ig-like" evidence="17">
    <location>
        <begin position="885"/>
        <end position="970"/>
    </location>
</feature>
<dbReference type="InterPro" id="IPR026823">
    <property type="entry name" value="cEGF"/>
</dbReference>
<keyword evidence="7 15" id="KW-0732">Signal</keyword>
<name>A0A7E6EHT3_9MOLL</name>
<dbReference type="Pfam" id="PF13927">
    <property type="entry name" value="Ig_3"/>
    <property type="match status" value="9"/>
</dbReference>
<dbReference type="PROSITE" id="PS50026">
    <property type="entry name" value="EGF_3"/>
    <property type="match status" value="5"/>
</dbReference>
<evidence type="ECO:0000259" key="18">
    <source>
        <dbReference type="PROSITE" id="PS50993"/>
    </source>
</evidence>
<dbReference type="InterPro" id="IPR051170">
    <property type="entry name" value="Neural/epithelial_adhesion"/>
</dbReference>
<dbReference type="FunFam" id="2.60.40.10:FF:000107">
    <property type="entry name" value="Myosin, light chain kinase a"/>
    <property type="match status" value="1"/>
</dbReference>
<feature type="domain" description="Ig-like" evidence="17">
    <location>
        <begin position="1727"/>
        <end position="1819"/>
    </location>
</feature>
<feature type="domain" description="Ig-like" evidence="17">
    <location>
        <begin position="2757"/>
        <end position="2840"/>
    </location>
</feature>
<dbReference type="InterPro" id="IPR013106">
    <property type="entry name" value="Ig_V-set"/>
</dbReference>
<dbReference type="InterPro" id="IPR049883">
    <property type="entry name" value="NOTCH1_EGF-like"/>
</dbReference>
<keyword evidence="13" id="KW-0393">Immunoglobulin domain</keyword>
<dbReference type="SUPFAM" id="SSF54511">
    <property type="entry name" value="GFP-like"/>
    <property type="match status" value="1"/>
</dbReference>
<accession>A0A7E6EHT3</accession>
<dbReference type="CDD" id="cd00096">
    <property type="entry name" value="Ig"/>
    <property type="match status" value="7"/>
</dbReference>
<keyword evidence="6 14" id="KW-0245">EGF-like domain</keyword>
<keyword evidence="4" id="KW-0964">Secreted</keyword>
<dbReference type="Pfam" id="PF25106">
    <property type="entry name" value="VWA_4"/>
    <property type="match status" value="1"/>
</dbReference>
<evidence type="ECO:0000256" key="2">
    <source>
        <dbReference type="ARBA" id="ARBA00004498"/>
    </source>
</evidence>
<feature type="domain" description="EGF-like" evidence="16">
    <location>
        <begin position="3807"/>
        <end position="3849"/>
    </location>
</feature>
<dbReference type="FunFam" id="2.60.40.10:FF:000005">
    <property type="entry name" value="Neuronal cell adhesion molecule"/>
    <property type="match status" value="1"/>
</dbReference>
<feature type="domain" description="Ig-like" evidence="17">
    <location>
        <begin position="2667"/>
        <end position="2754"/>
    </location>
</feature>
<feature type="domain" description="EGF-like" evidence="16">
    <location>
        <begin position="3599"/>
        <end position="3638"/>
    </location>
</feature>
<keyword evidence="8" id="KW-0677">Repeat</keyword>
<dbReference type="Gene3D" id="2.40.155.10">
    <property type="entry name" value="Green fluorescent protein"/>
    <property type="match status" value="1"/>
</dbReference>
<feature type="domain" description="Ig-like" evidence="17">
    <location>
        <begin position="1633"/>
        <end position="1723"/>
    </location>
</feature>
<dbReference type="FunFam" id="2.10.25.10:FF:000352">
    <property type="entry name" value="Hemicentin 1"/>
    <property type="match status" value="1"/>
</dbReference>
<protein>
    <submittedName>
        <fullName evidence="20">Hemicentin-1-like isoform X1</fullName>
    </submittedName>
</protein>
<dbReference type="Pfam" id="PF07645">
    <property type="entry name" value="EGF_CA"/>
    <property type="match status" value="6"/>
</dbReference>
<dbReference type="Gene3D" id="2.20.100.10">
    <property type="entry name" value="Thrombospondin type-1 (TSP1) repeat"/>
    <property type="match status" value="5"/>
</dbReference>
<dbReference type="SMART" id="SM00209">
    <property type="entry name" value="TSP1"/>
    <property type="match status" value="6"/>
</dbReference>
<feature type="domain" description="EGF-like" evidence="16">
    <location>
        <begin position="3684"/>
        <end position="3723"/>
    </location>
</feature>
<evidence type="ECO:0000256" key="14">
    <source>
        <dbReference type="PROSITE-ProRule" id="PRU00076"/>
    </source>
</evidence>
<keyword evidence="19" id="KW-1185">Reference proteome</keyword>
<dbReference type="PROSITE" id="PS01186">
    <property type="entry name" value="EGF_2"/>
    <property type="match status" value="5"/>
</dbReference>
<dbReference type="FunFam" id="2.60.40.10:FF:000503">
    <property type="entry name" value="Hemicentin 1"/>
    <property type="match status" value="3"/>
</dbReference>
<dbReference type="InterPro" id="IPR018097">
    <property type="entry name" value="EGF_Ca-bd_CS"/>
</dbReference>
<evidence type="ECO:0000256" key="7">
    <source>
        <dbReference type="ARBA" id="ARBA00022729"/>
    </source>
</evidence>
<dbReference type="FunFam" id="2.20.100.10:FF:000007">
    <property type="entry name" value="Thrombospondin 1"/>
    <property type="match status" value="4"/>
</dbReference>
<feature type="domain" description="Ig-like" evidence="17">
    <location>
        <begin position="2299"/>
        <end position="2388"/>
    </location>
</feature>
<evidence type="ECO:0000259" key="17">
    <source>
        <dbReference type="PROSITE" id="PS50835"/>
    </source>
</evidence>
<feature type="domain" description="Ig-like" evidence="17">
    <location>
        <begin position="2935"/>
        <end position="3020"/>
    </location>
</feature>
<feature type="domain" description="Ig-like" evidence="17">
    <location>
        <begin position="1444"/>
        <end position="1535"/>
    </location>
</feature>
<feature type="domain" description="Ig-like" evidence="17">
    <location>
        <begin position="2576"/>
        <end position="2660"/>
    </location>
</feature>
<dbReference type="InterPro" id="IPR056475">
    <property type="entry name" value="GBD_Hemicentin/VWA7"/>
</dbReference>
<keyword evidence="3" id="KW-1003">Cell membrane</keyword>
<evidence type="ECO:0000256" key="11">
    <source>
        <dbReference type="ARBA" id="ARBA00023157"/>
    </source>
</evidence>
<comment type="caution">
    <text evidence="14">Lacks conserved residue(s) required for the propagation of feature annotation.</text>
</comment>
<dbReference type="SMART" id="SM00179">
    <property type="entry name" value="EGF_CA"/>
    <property type="match status" value="9"/>
</dbReference>
<dbReference type="SMART" id="SM00406">
    <property type="entry name" value="IGv"/>
    <property type="match status" value="9"/>
</dbReference>
<dbReference type="PROSITE" id="PS50835">
    <property type="entry name" value="IG_LIKE"/>
    <property type="match status" value="28"/>
</dbReference>
<dbReference type="InterPro" id="IPR006605">
    <property type="entry name" value="G2_nidogen/fibulin_G2F"/>
</dbReference>
<dbReference type="InterPro" id="IPR013098">
    <property type="entry name" value="Ig_I-set"/>
</dbReference>
<dbReference type="PROSITE" id="PS00010">
    <property type="entry name" value="ASX_HYDROXYL"/>
    <property type="match status" value="5"/>
</dbReference>
<feature type="domain" description="Ig-like" evidence="17">
    <location>
        <begin position="1917"/>
        <end position="2008"/>
    </location>
</feature>
<feature type="domain" description="Nidogen G2 beta-barrel" evidence="18">
    <location>
        <begin position="3365"/>
        <end position="3585"/>
    </location>
</feature>
<dbReference type="PROSITE" id="PS50092">
    <property type="entry name" value="TSP1"/>
    <property type="match status" value="6"/>
</dbReference>
<dbReference type="Gene3D" id="2.60.40.10">
    <property type="entry name" value="Immunoglobulins"/>
    <property type="match status" value="28"/>
</dbReference>
<dbReference type="Pfam" id="PF07474">
    <property type="entry name" value="G2F"/>
    <property type="match status" value="1"/>
</dbReference>
<dbReference type="SUPFAM" id="SSF53300">
    <property type="entry name" value="vWA-like"/>
    <property type="match status" value="1"/>
</dbReference>
<feature type="disulfide bond" evidence="14">
    <location>
        <begin position="3728"/>
        <end position="3738"/>
    </location>
</feature>
<evidence type="ECO:0000256" key="3">
    <source>
        <dbReference type="ARBA" id="ARBA00022475"/>
    </source>
</evidence>
<feature type="chain" id="PRO_5028992514" evidence="15">
    <location>
        <begin position="28"/>
        <end position="4161"/>
    </location>
</feature>
<feature type="domain" description="Ig-like" evidence="17">
    <location>
        <begin position="1540"/>
        <end position="1627"/>
    </location>
</feature>
<dbReference type="SMART" id="SM00682">
    <property type="entry name" value="G2F"/>
    <property type="match status" value="1"/>
</dbReference>
<dbReference type="SMART" id="SM00409">
    <property type="entry name" value="IG"/>
    <property type="match status" value="28"/>
</dbReference>
<feature type="domain" description="Ig-like" evidence="17">
    <location>
        <begin position="2202"/>
        <end position="2294"/>
    </location>
</feature>
<evidence type="ECO:0000256" key="8">
    <source>
        <dbReference type="ARBA" id="ARBA00022737"/>
    </source>
</evidence>
<dbReference type="InterPro" id="IPR000152">
    <property type="entry name" value="EGF-type_Asp/Asn_hydroxyl_site"/>
</dbReference>
<dbReference type="Proteomes" id="UP000515154">
    <property type="component" value="Linkage group LG2"/>
</dbReference>
<evidence type="ECO:0000313" key="19">
    <source>
        <dbReference type="Proteomes" id="UP000515154"/>
    </source>
</evidence>
<feature type="domain" description="Ig-like" evidence="17">
    <location>
        <begin position="702"/>
        <end position="787"/>
    </location>
</feature>
<dbReference type="InterPro" id="IPR009017">
    <property type="entry name" value="GFP"/>
</dbReference>
<keyword evidence="10" id="KW-0472">Membrane</keyword>
<dbReference type="Pfam" id="PF00090">
    <property type="entry name" value="TSP_1"/>
    <property type="match status" value="6"/>
</dbReference>
<feature type="domain" description="Ig-like" evidence="17">
    <location>
        <begin position="1065"/>
        <end position="1150"/>
    </location>
</feature>
<evidence type="ECO:0000256" key="12">
    <source>
        <dbReference type="ARBA" id="ARBA00023180"/>
    </source>
</evidence>
<dbReference type="FunFam" id="2.10.25.10:FF:000014">
    <property type="entry name" value="Latent-transforming growth factor beta-binding protein 3"/>
    <property type="match status" value="1"/>
</dbReference>
<feature type="domain" description="EGF-like" evidence="16">
    <location>
        <begin position="3724"/>
        <end position="3762"/>
    </location>
</feature>
<sequence length="4161" mass="463345">MKLKENVLIILVFLNSFLLMRDGRCSGEENADHFVGEIPLGAATLAFVFDNTGSMMDDLRQVIKGAAKILATTLARGEKPLYNYVLVPFGDPVVGPVVKTTDPDKFQEELRNLYPQGGGDCPEMSIGAIKRALEESLPHSYIYVFTDATSKDYELSQEVLSLIQNKQSQVVFVMTGDCGDVTHRGYRVYEEIASTSSGQVFLLKKSQVNQVLNFVRVAVQSRKVNLMSVDFPAGRTSVFKLPIDPSLKSITISVSGNQPKIYLKNPNGERPNDETGLKELLNLRNIQIHSVEDPKAGMWSLKISSSSPHTIRLTGLSPIGFTAGFSRKSVTDFSETEFRPVEGIPTNLYIKVSNLTAPGLLEKVEFLNLKGTPIGNYAPYQNLSNKDVYQVDNIEPPTGYFYIQVTGTDDMGYRFQRITPTAVSAQAPVAPSVLMPLTTKLLHGKSATLVCEIKSLVPYHVEWSKDGRRIANSEYFKYSGNITFQIPKAEQNNEGTYSCKAENVAGTNTAYTMLDISEPAPTVIVNANMSAKRGHNKMITCKVYSTAPNYTVTWFKIGATLDLRFDPDVTIFRNGTLLIRNIDQNDEGIYTCEAQNEGGISRNNTYLRIQDTPKATVIPEVKNFAVGQTVTISCFSTGFPKPNLYWLRDDKLLIPSRRIRLDQGNITLSDLNQRDAGHYECSAVNAAGGHSAYVTLRYIEAPRIVWSNKRLLVASGDSSTMSCKAEGIPKPEIKWFRGNTKLEGLPYININENGELNIMGTQESDAGNYTCVAINEAGEDSDQIVLQVGSKPTFTQRPIDMTAEIEKNVSIPCEATGLPKPTILWTRTDDQPVSFDGRFRHSPSGSIFIIGAIVEDQGMYTCSAQNQFGLAESSASLTITGIVKPVIAYASPINKVKIGDDIELQCDVILGKPSPSIIWLRNGELLESTQQGLSSVLKIRNVTVDDDGEYVCLASNIGGNTTFFYRVDVHSPPVFTSHVPENYTSIRGSELVLSCQTEGTPKPINIWYKDDRQISPTDTHYYITGNGNLHLYNVNIKDTATYKCTASNNAGYIERHYNVFVQMLPEIVDGTEEELTVLVNNPVFLRCKAKGIPKPEITWKKNFQEFSEKSDDYEINSEGLQIFRAKLTDQAIYECIARNTAGSMSKMTIVIVLEPPRVLRPDVEKLSTVLGERVELRCEVIGAPLPEVEWRKDGQLKSTYDKTHMAISPNNTLKIHSVRLEDAGTYTCTAENPAGRASKRFILDIFTPPKLPKNLPESNEAIFGSPILLPCPASGKPKPAITWFKNGAKIDPREAGVDILDDGSLEFVSAETKHNGVYKCIASNTAGDDSYHTSIRVLLPPTLDSMAFEGSGDINEDNPKVIINNNITLQCPVNADPPPLISWLKNGENMPSEDIGRRIYLSNDKEQLTITFAKLNDSARYKCLAVNIAGELEKLYDLEVHVPPQINLQSASDQDLSVIVESTIFIDCPVMGIPLPTVKWYKDGKIIDFDDQTHLMLFAGGRRLQISNTTLEDKGQYRCVATNEAGKMKRLYNVNINVPPRIKDSENVKRKEILIRKSLTLLCQASGIPPPKITWYKSNKPISFPNSNYSFNEDHKILRINSVNITDRARYMCNAKNTAGEREKVFDVVVLIPAYIETESKIIDTKILINETAQLNCIARGVPKVKVRWFKDGKPLNSANSRIEFITDGRQLRVRGEDLSDSGIYTCTATNKVGSDKVEYRLSVYAPASINALNTDTLPNVLQNGTIKLHCPAFGVPFPRIVWLKGNKLVNEEKGHITYLENGIYLELRDVDISDAGFYTCTAINEAGKEDLHFNLQVSIPPYISEGRLIPNPTATVNTSIIIHCPASGIPEPTIKWLRNNQPFVPDYYPNILIQDNGKNFIIEPVKLTDKAIYTCIASNIAGKARANFDFAVWVPPKIDRTDIHTKLKIIKGHSVTISCPVTGIPMPEIKWLKDHDDFIPDPLDLRVLILSKGMQIKISNASETDSAYYSCIAENPSGSDLEHFDLDVLVPPSIDESNIVYNPRVVLNRTLILECPVSGVPKPSIKWMFNSIPFEYIPHGVQLKHEARMLMITHTKPTHAGKYSCVAKNDAGELQRNFNLEVFVPPTILQDGLTKEFKTLQDTTIQFECPVQGTPTPEIMWSKNRTPILDSPYKNLQVSNNGRRLKISNIKIDDASTYTCTATNIAGQAREEYILKVHVPPKIQDGHIQEKVEANKSKPLLLECVTSGVPSPNVIWFKNNELIDFEEKSNMRAIQIENKWQLQAIWTEPEDTGRYSCQASNPAGDAIKHFDVSIHVPPKLENPQLEKMEIMNRKSITLSCKVSGIPKPTITWYRNEMIIPAFGNSKKRILNQGRELMLTNINMDDSGQYMCEATNVAGKVQKPFLITVFVPPKIESSGSTNIAATVDSRTLLMCDTFGIPTPSIHWEKNDHDFPKAGAHYRMQHTGTLEFVQVKINDSGKYKCIVSNKAGNATKEYKLSVQVPPKLINGEQLNLKVTVNHEIALPCHAEGFPKPDIIWRRKSKILSNEKGITILNNGTLVLHRPTLSDSGTYACIAQNNAGSAIGQIHLEVQVPPKISVNTSRYTTQEDKSVVLLCDSLGIPKPTIRWTKDGQELAIDNYKYVILHGTKLSLPFPRAEDSGTYTCIAENGAGRDEKAIKLRVRVPPTIEETSHLMTATVGSTVKIPCKATGNPEPKLKWTKNDKKLSSNRPKFIFESDSLIIQGVLANDTGRYVCTATNRVGEDSHEILLRVQVPPSFKTLPVNKEVLVGSRLKLQCSADGIPVPVISWRHNGNAIHAPPSINGQSRLIVRNTGKEDSGRYTCIAKNPAGQRETQATVGVKVPPQILFPPESQVISEAKNVILSCSVDGDPPPRILWMKNSQPIELNHRIHEFGNGTLIISNTTSLDAGEYKCVATNDAGSAEGVAILDIQNSPKFKLKPQNTKVDQGNQVTLDCVPEGNPIPEVTWVKYSVDISSEERFTQLQNNSLRIVGAQLTDSGLYTCSIRNFLGAEHSKATLTVVVHGMWSSWNKWSECSTTCGEGRTFRTRLCDNPAPVNGGNPCVGSHKEFIPCSTLNDCPVDGRWGPWLSWEECSKTCGVGVRARRRQCNNPPAQYGGRECDGNNVMKELCNKKKCPVHGEWGTWNHWQECSKTCGEGHQLRYRLCNNPKPNHDGKDCMGNNYESRLCTVGKCSVDGGWSQWSSWNHCSQSCGGGTRQRFRECDSPAPRDGGAYCEGQGSITDYCNTDFCPVHGSWSPWSQWGQCTRSCGKGQHKRFRTCTRPAPEHGGRSCPGSIEEMAYCNKQPCPVDGEWSEWSEWSTCSKSCKGGTQERTRLCYEPKYGGHICLGDKIQLQKCNVKNCQKSIVRALGNIIGFVNERNISGSLLTARVVTKKEKTLVKGTVKNLPKTIAPYMRNLISILSPVYWTTAKERHGAYNGFTLTKGKFTKHLQVEFLTGEILKMSHYAKGIDKDGNLLLDIVVRGNVPKLNDSGQITLEPYKEDYIQTGPGSIYAYSSRRFSMNGIPVPYAWNHSITYDEDFGTMPYLVQSLQTYSLKSKINSARRLVKFNLYSKIRPGYPSNQCPQGFFLESQGLYCYDEDECREPDTCSHFCHNSPGSYSCSCEPGFTLDSDQSTCVDIDECADQFESCFKGEDCINTIGSYQCYPSCPLGLKRDNGKPKCIDINECEMPEINICEQQCVNTDGSFRCNCFVGYVFNGSRCLDYDECTEDAPCAQVCENTLGSFRCSCHSGYRLRDDGTCDDIDECLERQHDCDFRHRCQNTMGSYQCPRICASGFKLGFGSVCVDIDECDLRKHQCHPSQNCNNMHGSYECTCRSGYASQGVGHECVDIDECTEKPDICLDRCVNTDGNYECLCPPGQLRLPDKKSCVGLVHVDEDARGGRLPGENSRIFDDIPFHRLNKSIFLSPLDSDKIQLADAPACPPGHQYDQQHATCIDINECERFKHCQHSCINEIGSYKCICPDGYRLKADGSSCEDINECKERAIDCGPDQMCFNTRGAYHCVLIPCPSNYSRDKNTNYCILECDPDSDPNCPASGTEIIEYRILALPSGVQPQQDLIRLVVFNQNKFQLRNTIFEIVENHRRLFHIRLEGGKGIVSTNRTLKGGQIYKIKVRAKSYDLVNKLRYQTTFIVYISISDFPY</sequence>
<dbReference type="PANTHER" id="PTHR12231:SF253">
    <property type="entry name" value="DPR-INTERACTING PROTEIN ETA, ISOFORM B-RELATED"/>
    <property type="match status" value="1"/>
</dbReference>
<evidence type="ECO:0000256" key="10">
    <source>
        <dbReference type="ARBA" id="ARBA00023136"/>
    </source>
</evidence>
<dbReference type="KEGG" id="osn:115225415"/>
<dbReference type="InterPro" id="IPR001881">
    <property type="entry name" value="EGF-like_Ca-bd_dom"/>
</dbReference>
<feature type="domain" description="Ig-like" evidence="17">
    <location>
        <begin position="972"/>
        <end position="1060"/>
    </location>
</feature>
<feature type="domain" description="Ig-like" evidence="17">
    <location>
        <begin position="521"/>
        <end position="608"/>
    </location>
</feature>
<dbReference type="InterPro" id="IPR013783">
    <property type="entry name" value="Ig-like_fold"/>
</dbReference>
<dbReference type="PROSITE" id="PS01187">
    <property type="entry name" value="EGF_CA"/>
    <property type="match status" value="4"/>
</dbReference>
<dbReference type="CDD" id="cd00198">
    <property type="entry name" value="vWFA"/>
    <property type="match status" value="1"/>
</dbReference>
<feature type="disulfide bond" evidence="14">
    <location>
        <begin position="3961"/>
        <end position="3971"/>
    </location>
</feature>
<dbReference type="Pfam" id="PF12662">
    <property type="entry name" value="cEGF"/>
    <property type="match status" value="1"/>
</dbReference>
<feature type="domain" description="Ig-like" evidence="17">
    <location>
        <begin position="613"/>
        <end position="697"/>
    </location>
</feature>
<dbReference type="InterPro" id="IPR000884">
    <property type="entry name" value="TSP1_rpt"/>
</dbReference>
<feature type="domain" description="Ig-like" evidence="17">
    <location>
        <begin position="2013"/>
        <end position="2102"/>
    </location>
</feature>
<evidence type="ECO:0000259" key="16">
    <source>
        <dbReference type="PROSITE" id="PS50026"/>
    </source>
</evidence>
<dbReference type="Pfam" id="PF14670">
    <property type="entry name" value="FXa_inhibition"/>
    <property type="match status" value="1"/>
</dbReference>
<dbReference type="CDD" id="cd00054">
    <property type="entry name" value="EGF_CA"/>
    <property type="match status" value="9"/>
</dbReference>
<feature type="domain" description="Ig-like" evidence="17">
    <location>
        <begin position="1249"/>
        <end position="1336"/>
    </location>
</feature>
<keyword evidence="9" id="KW-0106">Calcium</keyword>
<evidence type="ECO:0000256" key="6">
    <source>
        <dbReference type="ARBA" id="ARBA00022536"/>
    </source>
</evidence>
<dbReference type="InterPro" id="IPR000742">
    <property type="entry name" value="EGF"/>
</dbReference>
<feature type="domain" description="Ig-like" evidence="17">
    <location>
        <begin position="1341"/>
        <end position="1439"/>
    </location>
</feature>
<evidence type="ECO:0000256" key="13">
    <source>
        <dbReference type="ARBA" id="ARBA00023319"/>
    </source>
</evidence>
<feature type="domain" description="Ig-like" evidence="17">
    <location>
        <begin position="1156"/>
        <end position="1244"/>
    </location>
</feature>
<dbReference type="FunFam" id="2.60.40.10:FF:000130">
    <property type="entry name" value="Hemicentin 1"/>
    <property type="match status" value="6"/>
</dbReference>
<dbReference type="Pfam" id="PF07679">
    <property type="entry name" value="I-set"/>
    <property type="match status" value="19"/>
</dbReference>
<dbReference type="Gene3D" id="3.40.50.410">
    <property type="entry name" value="von Willebrand factor, type A domain"/>
    <property type="match status" value="1"/>
</dbReference>
<dbReference type="InterPro" id="IPR036179">
    <property type="entry name" value="Ig-like_dom_sf"/>
</dbReference>
<dbReference type="FunFam" id="2.60.40.10:FF:000186">
    <property type="entry name" value="Hemicentin 1"/>
    <property type="match status" value="1"/>
</dbReference>
<feature type="disulfide bond" evidence="14">
    <location>
        <begin position="3603"/>
        <end position="3613"/>
    </location>
</feature>
<keyword evidence="5" id="KW-0272">Extracellular matrix</keyword>
<dbReference type="FunFam" id="2.60.40.10:FF:000032">
    <property type="entry name" value="palladin isoform X1"/>
    <property type="match status" value="7"/>
</dbReference>
<reference evidence="20" key="1">
    <citation type="submission" date="2025-08" db="UniProtKB">
        <authorList>
            <consortium name="RefSeq"/>
        </authorList>
    </citation>
    <scope>IDENTIFICATION</scope>
</reference>
<feature type="domain" description="Ig-like" evidence="17">
    <location>
        <begin position="1822"/>
        <end position="1912"/>
    </location>
</feature>
<feature type="domain" description="Ig-like" evidence="17">
    <location>
        <begin position="792"/>
        <end position="878"/>
    </location>
</feature>
<evidence type="ECO:0000256" key="5">
    <source>
        <dbReference type="ARBA" id="ARBA00022530"/>
    </source>
</evidence>
<dbReference type="PROSITE" id="PS50993">
    <property type="entry name" value="NIDOGEN_G2"/>
    <property type="match status" value="1"/>
</dbReference>
<dbReference type="FunFam" id="2.10.25.10:FF:000240">
    <property type="entry name" value="Vitamin K-dependent protein S"/>
    <property type="match status" value="1"/>
</dbReference>
<evidence type="ECO:0000256" key="1">
    <source>
        <dbReference type="ARBA" id="ARBA00004236"/>
    </source>
</evidence>
<dbReference type="SMART" id="SM00181">
    <property type="entry name" value="EGF"/>
    <property type="match status" value="9"/>
</dbReference>
<dbReference type="RefSeq" id="XP_036354447.1">
    <property type="nucleotide sequence ID" value="XM_036498554.1"/>
</dbReference>
<dbReference type="SUPFAM" id="SSF57184">
    <property type="entry name" value="Growth factor receptor domain"/>
    <property type="match status" value="4"/>
</dbReference>
<dbReference type="SMART" id="SM00408">
    <property type="entry name" value="IGc2"/>
    <property type="match status" value="28"/>
</dbReference>
<comment type="subcellular location">
    <subcellularLocation>
        <location evidence="1">Cell membrane</location>
    </subcellularLocation>
    <subcellularLocation>
        <location evidence="2">Secreted</location>
        <location evidence="2">Extracellular space</location>
        <location evidence="2">Extracellular matrix</location>
    </subcellularLocation>
</comment>
<organism evidence="19 20">
    <name type="scientific">Octopus sinensis</name>
    <name type="common">East Asian common octopus</name>
    <dbReference type="NCBI Taxonomy" id="2607531"/>
    <lineage>
        <taxon>Eukaryota</taxon>
        <taxon>Metazoa</taxon>
        <taxon>Spiralia</taxon>
        <taxon>Lophotrochozoa</taxon>
        <taxon>Mollusca</taxon>
        <taxon>Cephalopoda</taxon>
        <taxon>Coleoidea</taxon>
        <taxon>Octopodiformes</taxon>
        <taxon>Octopoda</taxon>
        <taxon>Incirrata</taxon>
        <taxon>Octopodidae</taxon>
        <taxon>Octopus</taxon>
    </lineage>
</organism>
<evidence type="ECO:0000313" key="20">
    <source>
        <dbReference type="RefSeq" id="XP_036354447.1"/>
    </source>
</evidence>
<keyword evidence="12" id="KW-0325">Glycoprotein</keyword>
<dbReference type="GO" id="GO:0005509">
    <property type="term" value="F:calcium ion binding"/>
    <property type="evidence" value="ECO:0007669"/>
    <property type="project" value="InterPro"/>
</dbReference>
<dbReference type="InterPro" id="IPR003598">
    <property type="entry name" value="Ig_sub2"/>
</dbReference>
<proteinExistence type="predicted"/>
<feature type="domain" description="Ig-like" evidence="17">
    <location>
        <begin position="431"/>
        <end position="517"/>
    </location>
</feature>
<feature type="signal peptide" evidence="15">
    <location>
        <begin position="1"/>
        <end position="27"/>
    </location>
</feature>
<feature type="domain" description="EGF-like" evidence="16">
    <location>
        <begin position="3957"/>
        <end position="3996"/>
    </location>
</feature>
<evidence type="ECO:0000256" key="9">
    <source>
        <dbReference type="ARBA" id="ARBA00022837"/>
    </source>
</evidence>
<feature type="domain" description="Ig-like" evidence="17">
    <location>
        <begin position="2485"/>
        <end position="2571"/>
    </location>
</feature>
<dbReference type="SUPFAM" id="SSF82895">
    <property type="entry name" value="TSP-1 type 1 repeat"/>
    <property type="match status" value="6"/>
</dbReference>
<feature type="domain" description="Ig-like" evidence="17">
    <location>
        <begin position="2393"/>
        <end position="2480"/>
    </location>
</feature>
<dbReference type="InterPro" id="IPR003599">
    <property type="entry name" value="Ig_sub"/>
</dbReference>
<dbReference type="GO" id="GO:0005886">
    <property type="term" value="C:plasma membrane"/>
    <property type="evidence" value="ECO:0007669"/>
    <property type="project" value="UniProtKB-SubCell"/>
</dbReference>
<dbReference type="Gene3D" id="2.10.25.10">
    <property type="entry name" value="Laminin"/>
    <property type="match status" value="9"/>
</dbReference>
<dbReference type="PANTHER" id="PTHR12231">
    <property type="entry name" value="CTX-RELATED TYPE I TRANSMEMBRANE PROTEIN"/>
    <property type="match status" value="1"/>
</dbReference>
<feature type="domain" description="Ig-like" evidence="17">
    <location>
        <begin position="2107"/>
        <end position="2197"/>
    </location>
</feature>
<dbReference type="InterPro" id="IPR007110">
    <property type="entry name" value="Ig-like_dom"/>
</dbReference>
<dbReference type="FunFam" id="2.20.100.10:FF:000004">
    <property type="entry name" value="Adhesion G protein-coupled receptor B2"/>
    <property type="match status" value="1"/>
</dbReference>
<dbReference type="InterPro" id="IPR056861">
    <property type="entry name" value="HMCN1-like_VWA"/>
</dbReference>
<dbReference type="InterPro" id="IPR036383">
    <property type="entry name" value="TSP1_rpt_sf"/>
</dbReference>
<feature type="domain" description="Ig-like" evidence="17">
    <location>
        <begin position="2845"/>
        <end position="2930"/>
    </location>
</feature>
<dbReference type="InterPro" id="IPR009030">
    <property type="entry name" value="Growth_fac_rcpt_cys_sf"/>
</dbReference>
<gene>
    <name evidence="20" type="primary">LOC115225415</name>
</gene>
<dbReference type="FunFam" id="2.20.100.10:FF:000001">
    <property type="entry name" value="semaphorin-5A isoform X1"/>
    <property type="match status" value="1"/>
</dbReference>
<dbReference type="FunFam" id="2.10.25.10:FF:000005">
    <property type="entry name" value="Fibrillin 2"/>
    <property type="match status" value="1"/>
</dbReference>
<dbReference type="InterPro" id="IPR036465">
    <property type="entry name" value="vWFA_dom_sf"/>
</dbReference>
<dbReference type="Pfam" id="PF23560">
    <property type="entry name" value="GBD_Hemicentin"/>
    <property type="match status" value="1"/>
</dbReference>
<evidence type="ECO:0000256" key="15">
    <source>
        <dbReference type="SAM" id="SignalP"/>
    </source>
</evidence>
<dbReference type="SUPFAM" id="SSF48726">
    <property type="entry name" value="Immunoglobulin"/>
    <property type="match status" value="28"/>
</dbReference>
<keyword evidence="11 14" id="KW-1015">Disulfide bond</keyword>
<evidence type="ECO:0000256" key="4">
    <source>
        <dbReference type="ARBA" id="ARBA00022525"/>
    </source>
</evidence>